<dbReference type="PROSITE" id="PS51257">
    <property type="entry name" value="PROKAR_LIPOPROTEIN"/>
    <property type="match status" value="1"/>
</dbReference>
<dbReference type="InterPro" id="IPR055431">
    <property type="entry name" value="RsgI_M"/>
</dbReference>
<feature type="domain" description="Anti-sigma factor RsgI-like middle" evidence="1">
    <location>
        <begin position="76"/>
        <end position="153"/>
    </location>
</feature>
<proteinExistence type="predicted"/>
<dbReference type="AlphaFoldDB" id="A0A3R6GFQ7"/>
<protein>
    <recommendedName>
        <fullName evidence="1">Anti-sigma factor RsgI-like middle domain-containing protein</fullName>
    </recommendedName>
</protein>
<sequence>MRHKVRDVGVFFCLAVMLFTVTSCGKEVSDQTIAATEQSSEERRDAEAVMGTETTEAFSTKKAGGVGIPDNLVYAAVIHIKINPEFNLYLDSEGCIVYVEYLNEDAAELFETVDLTGQKLADGMETIVGAAEEKGYLTGQNEVMTDVVWVQEKLSANSVAVRMESRALFVMARV</sequence>
<organism evidence="2 3">
    <name type="scientific">Roseburia inulinivorans</name>
    <dbReference type="NCBI Taxonomy" id="360807"/>
    <lineage>
        <taxon>Bacteria</taxon>
        <taxon>Bacillati</taxon>
        <taxon>Bacillota</taxon>
        <taxon>Clostridia</taxon>
        <taxon>Lachnospirales</taxon>
        <taxon>Lachnospiraceae</taxon>
        <taxon>Roseburia</taxon>
    </lineage>
</organism>
<dbReference type="Proteomes" id="UP000283701">
    <property type="component" value="Unassembled WGS sequence"/>
</dbReference>
<name>A0A3R6GFQ7_9FIRM</name>
<gene>
    <name evidence="2" type="ORF">DW654_11565</name>
</gene>
<dbReference type="RefSeq" id="WP_118203550.1">
    <property type="nucleotide sequence ID" value="NZ_DAWCXE010000109.1"/>
</dbReference>
<evidence type="ECO:0000313" key="3">
    <source>
        <dbReference type="Proteomes" id="UP000283701"/>
    </source>
</evidence>
<dbReference type="Pfam" id="PF23750">
    <property type="entry name" value="RsgI_M"/>
    <property type="match status" value="1"/>
</dbReference>
<evidence type="ECO:0000259" key="1">
    <source>
        <dbReference type="Pfam" id="PF23750"/>
    </source>
</evidence>
<dbReference type="EMBL" id="QRHP01000013">
    <property type="protein sequence ID" value="RHF83096.1"/>
    <property type="molecule type" value="Genomic_DNA"/>
</dbReference>
<accession>A0A3R6GFQ7</accession>
<evidence type="ECO:0000313" key="2">
    <source>
        <dbReference type="EMBL" id="RHF83096.1"/>
    </source>
</evidence>
<reference evidence="2 3" key="1">
    <citation type="submission" date="2018-08" db="EMBL/GenBank/DDBJ databases">
        <title>A genome reference for cultivated species of the human gut microbiota.</title>
        <authorList>
            <person name="Zou Y."/>
            <person name="Xue W."/>
            <person name="Luo G."/>
        </authorList>
    </citation>
    <scope>NUCLEOTIDE SEQUENCE [LARGE SCALE GENOMIC DNA]</scope>
    <source>
        <strain evidence="2 3">AM23-23AC</strain>
    </source>
</reference>
<comment type="caution">
    <text evidence="2">The sequence shown here is derived from an EMBL/GenBank/DDBJ whole genome shotgun (WGS) entry which is preliminary data.</text>
</comment>